<comment type="caution">
    <text evidence="1">The sequence shown here is derived from an EMBL/GenBank/DDBJ whole genome shotgun (WGS) entry which is preliminary data.</text>
</comment>
<dbReference type="EMBL" id="CATOBB020000763">
    <property type="protein sequence ID" value="CAM9185475.1"/>
    <property type="molecule type" value="Genomic_DNA"/>
</dbReference>
<evidence type="ECO:0000313" key="1">
    <source>
        <dbReference type="EMBL" id="CAM9185475.1"/>
    </source>
</evidence>
<dbReference type="Proteomes" id="UP001162501">
    <property type="component" value="Unassembled WGS sequence"/>
</dbReference>
<protein>
    <submittedName>
        <fullName evidence="1">Uncharacterized protein</fullName>
    </submittedName>
</protein>
<feature type="non-terminal residue" evidence="1">
    <location>
        <position position="74"/>
    </location>
</feature>
<reference evidence="1" key="1">
    <citation type="submission" date="2025-03" db="EMBL/GenBank/DDBJ databases">
        <authorList>
            <consortium name="ELIXIR-Norway"/>
            <consortium name="Elixir Norway"/>
        </authorList>
    </citation>
    <scope>NUCLEOTIDE SEQUENCE</scope>
</reference>
<name>A0ACB1KGA4_RANTA</name>
<gene>
    <name evidence="1" type="ORF">MRATA1EN22A_LOCUS29573</name>
</gene>
<accession>A0ACB1KGA4</accession>
<proteinExistence type="predicted"/>
<organism evidence="1 2">
    <name type="scientific">Rangifer tarandus platyrhynchus</name>
    <name type="common">Svalbard reindeer</name>
    <dbReference type="NCBI Taxonomy" id="3082113"/>
    <lineage>
        <taxon>Eukaryota</taxon>
        <taxon>Metazoa</taxon>
        <taxon>Chordata</taxon>
        <taxon>Craniata</taxon>
        <taxon>Vertebrata</taxon>
        <taxon>Euteleostomi</taxon>
        <taxon>Mammalia</taxon>
        <taxon>Eutheria</taxon>
        <taxon>Laurasiatheria</taxon>
        <taxon>Artiodactyla</taxon>
        <taxon>Ruminantia</taxon>
        <taxon>Pecora</taxon>
        <taxon>Cervidae</taxon>
        <taxon>Odocoileinae</taxon>
        <taxon>Rangifer</taxon>
    </lineage>
</organism>
<evidence type="ECO:0000313" key="2">
    <source>
        <dbReference type="Proteomes" id="UP001162501"/>
    </source>
</evidence>
<sequence>MVDERLVTRRMPYAPTGHLLAVLPASVGVPTHADTSEGAFRVSVRSFVRPLKRTEIFVADFSHADVKATASFRR</sequence>